<sequence>MTQNCSIIKITLLTFSEYKKLKQKIPENIFYEKITHTLIENKDFLSFPLIASDFADEFIFTIRSLCDFEAMTFLPDESISDYNLTKSKVNTLCENLQIIFHKNDFTLLNYFTENDFRKYIAFCDCFAEWCKEIEYFKLSEEEKMILLSESPLISLCRL</sequence>
<dbReference type="KEGG" id="sbf:JCM31447_26450"/>
<organism evidence="1 2">
    <name type="scientific">Fluviispira sanaruensis</name>
    <dbReference type="NCBI Taxonomy" id="2493639"/>
    <lineage>
        <taxon>Bacteria</taxon>
        <taxon>Pseudomonadati</taxon>
        <taxon>Bdellovibrionota</taxon>
        <taxon>Oligoflexia</taxon>
        <taxon>Silvanigrellales</taxon>
        <taxon>Silvanigrellaceae</taxon>
        <taxon>Fluviispira</taxon>
    </lineage>
</organism>
<name>A0A4P2VX31_FLUSA</name>
<reference evidence="1 2" key="1">
    <citation type="submission" date="2018-12" db="EMBL/GenBank/DDBJ databases">
        <title>Rubrispira sanarue gen. nov., sp., nov., a member of the order Silvanigrellales, isolated from a brackish lake in Hamamatsu Japan.</title>
        <authorList>
            <person name="Maejima Y."/>
            <person name="Iino T."/>
            <person name="Muraguchi Y."/>
            <person name="Fukuda K."/>
            <person name="Nojiri H."/>
            <person name="Ohkuma M."/>
            <person name="Moriuchi R."/>
            <person name="Dohra H."/>
            <person name="Kimbara K."/>
            <person name="Shintani M."/>
        </authorList>
    </citation>
    <scope>NUCLEOTIDE SEQUENCE [LARGE SCALE GENOMIC DNA]</scope>
    <source>
        <strain evidence="1 2">RF1110005</strain>
    </source>
</reference>
<proteinExistence type="predicted"/>
<keyword evidence="2" id="KW-1185">Reference proteome</keyword>
<accession>A0A4P2VX31</accession>
<evidence type="ECO:0000313" key="1">
    <source>
        <dbReference type="EMBL" id="BBH54185.1"/>
    </source>
</evidence>
<dbReference type="Proteomes" id="UP000291236">
    <property type="component" value="Chromosome"/>
</dbReference>
<dbReference type="OrthoDB" id="5296539at2"/>
<evidence type="ECO:0000313" key="2">
    <source>
        <dbReference type="Proteomes" id="UP000291236"/>
    </source>
</evidence>
<protein>
    <submittedName>
        <fullName evidence="1">Uncharacterized protein</fullName>
    </submittedName>
</protein>
<dbReference type="RefSeq" id="WP_130611454.1">
    <property type="nucleotide sequence ID" value="NZ_AP019368.1"/>
</dbReference>
<dbReference type="EMBL" id="AP019368">
    <property type="protein sequence ID" value="BBH54185.1"/>
    <property type="molecule type" value="Genomic_DNA"/>
</dbReference>
<dbReference type="AlphaFoldDB" id="A0A4P2VX31"/>
<gene>
    <name evidence="1" type="ORF">JCM31447_26450</name>
</gene>